<keyword evidence="3" id="KW-1185">Reference proteome</keyword>
<evidence type="ECO:0000313" key="3">
    <source>
        <dbReference type="Proteomes" id="UP000185934"/>
    </source>
</evidence>
<dbReference type="OrthoDB" id="9837956at2"/>
<dbReference type="EMBL" id="CP018258">
    <property type="protein sequence ID" value="APV43821.1"/>
    <property type="molecule type" value="Genomic_DNA"/>
</dbReference>
<dbReference type="Proteomes" id="UP000185934">
    <property type="component" value="Chromosome"/>
</dbReference>
<feature type="region of interest" description="Disordered" evidence="1">
    <location>
        <begin position="40"/>
        <end position="59"/>
    </location>
</feature>
<feature type="compositionally biased region" description="Polar residues" evidence="1">
    <location>
        <begin position="1"/>
        <end position="12"/>
    </location>
</feature>
<protein>
    <submittedName>
        <fullName evidence="2">Uncharacterized protein</fullName>
    </submittedName>
</protein>
<organism evidence="2 3">
    <name type="scientific">Dehalogenimonas formicexedens</name>
    <dbReference type="NCBI Taxonomy" id="1839801"/>
    <lineage>
        <taxon>Bacteria</taxon>
        <taxon>Bacillati</taxon>
        <taxon>Chloroflexota</taxon>
        <taxon>Dehalococcoidia</taxon>
        <taxon>Dehalococcoidales</taxon>
        <taxon>Dehalococcoidaceae</taxon>
        <taxon>Dehalogenimonas</taxon>
    </lineage>
</organism>
<reference evidence="3" key="1">
    <citation type="submission" date="2016-11" db="EMBL/GenBank/DDBJ databases">
        <title>Dehalogenimonas formicexedens sp. nov., a chlorinated alkane respiring bacterium isolated from contaminated groundwater.</title>
        <authorList>
            <person name="Key T.A."/>
            <person name="Bowman K.S."/>
            <person name="Lee I."/>
            <person name="Chun J."/>
            <person name="Albuquerque L."/>
            <person name="da Costa M.S."/>
            <person name="Rainey F.A."/>
            <person name="Moe W.M."/>
        </authorList>
    </citation>
    <scope>NUCLEOTIDE SEQUENCE [LARGE SCALE GENOMIC DNA]</scope>
    <source>
        <strain evidence="3">NSZ-14</strain>
    </source>
</reference>
<evidence type="ECO:0000256" key="1">
    <source>
        <dbReference type="SAM" id="MobiDB-lite"/>
    </source>
</evidence>
<dbReference type="RefSeq" id="WP_076003598.1">
    <property type="nucleotide sequence ID" value="NZ_CP018258.1"/>
</dbReference>
<evidence type="ECO:0000313" key="2">
    <source>
        <dbReference type="EMBL" id="APV43821.1"/>
    </source>
</evidence>
<dbReference type="AlphaFoldDB" id="A0A1P8F5R5"/>
<sequence>MTENRTNVQTNGLEGIPSPQPETPETALPYHSLSVYGEGRGEVAKRGRGAPKGNLNARHHGLRSPRIIEAQRRILKEETDYGRLDREILLAVFQTVMVNSTGATTHVALRLQARLARLVRIKYGIHLDDLEALENATRRVAVDLPLTKELAARLAAVSKSPPGVLITDNCKLSTVNC</sequence>
<dbReference type="KEGG" id="dfo:Dform_00465"/>
<accession>A0A1P8F5R5</accession>
<feature type="region of interest" description="Disordered" evidence="1">
    <location>
        <begin position="1"/>
        <end position="27"/>
    </location>
</feature>
<gene>
    <name evidence="2" type="ORF">Dform_00465</name>
</gene>
<proteinExistence type="predicted"/>
<name>A0A1P8F5R5_9CHLR</name>